<gene>
    <name evidence="1" type="ORF">AMORRO_LOCUS13131</name>
</gene>
<feature type="non-terminal residue" evidence="1">
    <location>
        <position position="50"/>
    </location>
</feature>
<proteinExistence type="predicted"/>
<reference evidence="1" key="1">
    <citation type="submission" date="2021-06" db="EMBL/GenBank/DDBJ databases">
        <authorList>
            <person name="Kallberg Y."/>
            <person name="Tangrot J."/>
            <person name="Rosling A."/>
        </authorList>
    </citation>
    <scope>NUCLEOTIDE SEQUENCE</scope>
    <source>
        <strain evidence="1">CL551</strain>
    </source>
</reference>
<evidence type="ECO:0000313" key="2">
    <source>
        <dbReference type="Proteomes" id="UP000789342"/>
    </source>
</evidence>
<dbReference type="EMBL" id="CAJVPV010021385">
    <property type="protein sequence ID" value="CAG8717743.1"/>
    <property type="molecule type" value="Genomic_DNA"/>
</dbReference>
<evidence type="ECO:0000313" key="1">
    <source>
        <dbReference type="EMBL" id="CAG8717743.1"/>
    </source>
</evidence>
<dbReference type="Proteomes" id="UP000789342">
    <property type="component" value="Unassembled WGS sequence"/>
</dbReference>
<dbReference type="AlphaFoldDB" id="A0A9N9NBF7"/>
<comment type="caution">
    <text evidence="1">The sequence shown here is derived from an EMBL/GenBank/DDBJ whole genome shotgun (WGS) entry which is preliminary data.</text>
</comment>
<accession>A0A9N9NBF7</accession>
<protein>
    <submittedName>
        <fullName evidence="1">18464_t:CDS:1</fullName>
    </submittedName>
</protein>
<keyword evidence="2" id="KW-1185">Reference proteome</keyword>
<sequence>MIKNTEQPNIKVPEDIAVPAKNEFAYALYLAGSLNWTCVVYPNGTAFWNN</sequence>
<organism evidence="1 2">
    <name type="scientific">Acaulospora morrowiae</name>
    <dbReference type="NCBI Taxonomy" id="94023"/>
    <lineage>
        <taxon>Eukaryota</taxon>
        <taxon>Fungi</taxon>
        <taxon>Fungi incertae sedis</taxon>
        <taxon>Mucoromycota</taxon>
        <taxon>Glomeromycotina</taxon>
        <taxon>Glomeromycetes</taxon>
        <taxon>Diversisporales</taxon>
        <taxon>Acaulosporaceae</taxon>
        <taxon>Acaulospora</taxon>
    </lineage>
</organism>
<name>A0A9N9NBF7_9GLOM</name>